<dbReference type="AlphaFoldDB" id="G8NTY6"/>
<evidence type="ECO:0000313" key="2">
    <source>
        <dbReference type="Proteomes" id="UP000007113"/>
    </source>
</evidence>
<dbReference type="KEGG" id="gma:AciX8_3241"/>
<dbReference type="HOGENOM" id="CLU_2493536_0_0_0"/>
<accession>G8NTY6</accession>
<sequence>MWLTGPTSSPIFNRQIVDLATFALSVNGGKLDLNMRKGDISVFRMDTKEIDVKISNIKTKIHTIAVEALAHKGFDRCTLFRNALQT</sequence>
<dbReference type="STRING" id="682795.AciX8_3241"/>
<gene>
    <name evidence="1" type="ordered locus">AciX8_3241</name>
</gene>
<reference evidence="1 2" key="1">
    <citation type="submission" date="2011-11" db="EMBL/GenBank/DDBJ databases">
        <title>Complete sequence of Granulicella mallensis MP5ACTX8.</title>
        <authorList>
            <consortium name="US DOE Joint Genome Institute"/>
            <person name="Lucas S."/>
            <person name="Copeland A."/>
            <person name="Lapidus A."/>
            <person name="Cheng J.-F."/>
            <person name="Goodwin L."/>
            <person name="Pitluck S."/>
            <person name="Peters L."/>
            <person name="Lu M."/>
            <person name="Detter J.C."/>
            <person name="Han C."/>
            <person name="Tapia R."/>
            <person name="Land M."/>
            <person name="Hauser L."/>
            <person name="Kyrpides N."/>
            <person name="Ivanova N."/>
            <person name="Mikhailova N."/>
            <person name="Pagani I."/>
            <person name="Rawat S."/>
            <person name="Mannisto M."/>
            <person name="Haggblom M."/>
            <person name="Woyke T."/>
        </authorList>
    </citation>
    <scope>NUCLEOTIDE SEQUENCE [LARGE SCALE GENOMIC DNA]</scope>
    <source>
        <strain evidence="2">ATCC BAA-1857 / DSM 23137 / MP5ACTX8</strain>
    </source>
</reference>
<dbReference type="EMBL" id="CP003130">
    <property type="protein sequence ID" value="AEU37542.1"/>
    <property type="molecule type" value="Genomic_DNA"/>
</dbReference>
<keyword evidence="2" id="KW-1185">Reference proteome</keyword>
<name>G8NTY6_GRAMM</name>
<proteinExistence type="predicted"/>
<evidence type="ECO:0000313" key="1">
    <source>
        <dbReference type="EMBL" id="AEU37542.1"/>
    </source>
</evidence>
<dbReference type="Proteomes" id="UP000007113">
    <property type="component" value="Chromosome"/>
</dbReference>
<organism evidence="1 2">
    <name type="scientific">Granulicella mallensis (strain ATCC BAA-1857 / DSM 23137 / MP5ACTX8)</name>
    <dbReference type="NCBI Taxonomy" id="682795"/>
    <lineage>
        <taxon>Bacteria</taxon>
        <taxon>Pseudomonadati</taxon>
        <taxon>Acidobacteriota</taxon>
        <taxon>Terriglobia</taxon>
        <taxon>Terriglobales</taxon>
        <taxon>Acidobacteriaceae</taxon>
        <taxon>Granulicella</taxon>
    </lineage>
</organism>
<protein>
    <submittedName>
        <fullName evidence="1">Uncharacterized protein</fullName>
    </submittedName>
</protein>